<dbReference type="InterPro" id="IPR036236">
    <property type="entry name" value="Znf_C2H2_sf"/>
</dbReference>
<dbReference type="SMART" id="SM00225">
    <property type="entry name" value="BTB"/>
    <property type="match status" value="1"/>
</dbReference>
<dbReference type="InterPro" id="IPR011333">
    <property type="entry name" value="SKP1/BTB/POZ_sf"/>
</dbReference>
<dbReference type="PANTHER" id="PTHR23110:SF110">
    <property type="entry name" value="AGAP003189-PA"/>
    <property type="match status" value="1"/>
</dbReference>
<dbReference type="SUPFAM" id="SSF54695">
    <property type="entry name" value="POZ domain"/>
    <property type="match status" value="1"/>
</dbReference>
<dbReference type="GO" id="GO:0005634">
    <property type="term" value="C:nucleus"/>
    <property type="evidence" value="ECO:0007669"/>
    <property type="project" value="UniProtKB-SubCell"/>
</dbReference>
<keyword evidence="3" id="KW-0479">Metal-binding</keyword>
<feature type="region of interest" description="Disordered" evidence="4">
    <location>
        <begin position="125"/>
        <end position="214"/>
    </location>
</feature>
<evidence type="ECO:0000313" key="7">
    <source>
        <dbReference type="EMBL" id="CAG6729830.1"/>
    </source>
</evidence>
<dbReference type="GO" id="GO:0008270">
    <property type="term" value="F:zinc ion binding"/>
    <property type="evidence" value="ECO:0007669"/>
    <property type="project" value="UniProtKB-KW"/>
</dbReference>
<feature type="compositionally biased region" description="Low complexity" evidence="4">
    <location>
        <begin position="130"/>
        <end position="153"/>
    </location>
</feature>
<feature type="domain" description="BTB" evidence="5">
    <location>
        <begin position="35"/>
        <end position="101"/>
    </location>
</feature>
<evidence type="ECO:0000256" key="1">
    <source>
        <dbReference type="ARBA" id="ARBA00004123"/>
    </source>
</evidence>
<organism evidence="7">
    <name type="scientific">Cacopsylla melanoneura</name>
    <dbReference type="NCBI Taxonomy" id="428564"/>
    <lineage>
        <taxon>Eukaryota</taxon>
        <taxon>Metazoa</taxon>
        <taxon>Ecdysozoa</taxon>
        <taxon>Arthropoda</taxon>
        <taxon>Hexapoda</taxon>
        <taxon>Insecta</taxon>
        <taxon>Pterygota</taxon>
        <taxon>Neoptera</taxon>
        <taxon>Paraneoptera</taxon>
        <taxon>Hemiptera</taxon>
        <taxon>Sternorrhyncha</taxon>
        <taxon>Psylloidea</taxon>
        <taxon>Psyllidae</taxon>
        <taxon>Psyllinae</taxon>
        <taxon>Cacopsylla</taxon>
    </lineage>
</organism>
<feature type="region of interest" description="Disordered" evidence="4">
    <location>
        <begin position="238"/>
        <end position="281"/>
    </location>
</feature>
<dbReference type="EMBL" id="HBUF01379909">
    <property type="protein sequence ID" value="CAG6729830.1"/>
    <property type="molecule type" value="Transcribed_RNA"/>
</dbReference>
<dbReference type="InterPro" id="IPR000210">
    <property type="entry name" value="BTB/POZ_dom"/>
</dbReference>
<keyword evidence="3" id="KW-0863">Zinc-finger</keyword>
<feature type="compositionally biased region" description="Polar residues" evidence="4">
    <location>
        <begin position="160"/>
        <end position="183"/>
    </location>
</feature>
<feature type="domain" description="C2H2-type" evidence="6">
    <location>
        <begin position="316"/>
        <end position="344"/>
    </location>
</feature>
<feature type="compositionally biased region" description="Polar residues" evidence="4">
    <location>
        <begin position="238"/>
        <end position="247"/>
    </location>
</feature>
<dbReference type="PANTHER" id="PTHR23110">
    <property type="entry name" value="BTB DOMAIN TRANSCRIPTION FACTOR"/>
    <property type="match status" value="1"/>
</dbReference>
<dbReference type="PROSITE" id="PS00028">
    <property type="entry name" value="ZINC_FINGER_C2H2_1"/>
    <property type="match status" value="1"/>
</dbReference>
<evidence type="ECO:0000259" key="5">
    <source>
        <dbReference type="PROSITE" id="PS50097"/>
    </source>
</evidence>
<feature type="compositionally biased region" description="Low complexity" evidence="4">
    <location>
        <begin position="267"/>
        <end position="281"/>
    </location>
</feature>
<dbReference type="SUPFAM" id="SSF57667">
    <property type="entry name" value="beta-beta-alpha zinc fingers"/>
    <property type="match status" value="1"/>
</dbReference>
<dbReference type="CDD" id="cd18315">
    <property type="entry name" value="BTB_POZ_BAB-like"/>
    <property type="match status" value="1"/>
</dbReference>
<dbReference type="Pfam" id="PF00651">
    <property type="entry name" value="BTB"/>
    <property type="match status" value="1"/>
</dbReference>
<sequence>MDPQLDAQQFCLRWHNYQSSLLSTLPQLLDGNDLTDVTLSAGGRNLKAHKVVLSACSDYFKQLFKEIDNYQHPVIILPGVEFSDLYALVTFMYNGEVNIYQQQLSCLLSMADTLHIRGLAEFTGDPQDYSTNKHSNSSSPSSHSSTPNTSGSKINKRQRMSSQPGATTNNTSDMNLLNKTPTPTECPPSWFLDTNGTSNEVQDLSRKASTSGQNCDMNTINSSTSIDCLQNVCKNVSSRATTGSPESVGTPDPCLMGGLGPSVFPTSSPSKPSKSPGSGAAGNNSKLFATCFVCGKQLSNQYNLRVHMETHQNAFYACSSCNHVSRSRDALRKHVSYRHPHVSP</sequence>
<dbReference type="GO" id="GO:0006357">
    <property type="term" value="P:regulation of transcription by RNA polymerase II"/>
    <property type="evidence" value="ECO:0007669"/>
    <property type="project" value="TreeGrafter"/>
</dbReference>
<dbReference type="EMBL" id="HBUF01379908">
    <property type="protein sequence ID" value="CAG6729829.1"/>
    <property type="molecule type" value="Transcribed_RNA"/>
</dbReference>
<name>A0A8D8YJ65_9HEMI</name>
<evidence type="ECO:0000256" key="3">
    <source>
        <dbReference type="PROSITE-ProRule" id="PRU00042"/>
    </source>
</evidence>
<dbReference type="InterPro" id="IPR051095">
    <property type="entry name" value="Dros_DevTransReg"/>
</dbReference>
<dbReference type="GO" id="GO:0003006">
    <property type="term" value="P:developmental process involved in reproduction"/>
    <property type="evidence" value="ECO:0007669"/>
    <property type="project" value="UniProtKB-ARBA"/>
</dbReference>
<reference evidence="7" key="1">
    <citation type="submission" date="2021-05" db="EMBL/GenBank/DDBJ databases">
        <authorList>
            <person name="Alioto T."/>
            <person name="Alioto T."/>
            <person name="Gomez Garrido J."/>
        </authorList>
    </citation>
    <scope>NUCLEOTIDE SEQUENCE</scope>
</reference>
<protein>
    <submittedName>
        <fullName evidence="7">Protein bric-a-brac 2</fullName>
    </submittedName>
</protein>
<dbReference type="GO" id="GO:0048513">
    <property type="term" value="P:animal organ development"/>
    <property type="evidence" value="ECO:0007669"/>
    <property type="project" value="UniProtKB-ARBA"/>
</dbReference>
<evidence type="ECO:0000259" key="6">
    <source>
        <dbReference type="PROSITE" id="PS50157"/>
    </source>
</evidence>
<dbReference type="EMBL" id="HBUF01379910">
    <property type="protein sequence ID" value="CAG6729831.1"/>
    <property type="molecule type" value="Transcribed_RNA"/>
</dbReference>
<dbReference type="PROSITE" id="PS50097">
    <property type="entry name" value="BTB"/>
    <property type="match status" value="1"/>
</dbReference>
<dbReference type="Gene3D" id="3.30.160.60">
    <property type="entry name" value="Classic Zinc Finger"/>
    <property type="match status" value="1"/>
</dbReference>
<dbReference type="AlphaFoldDB" id="A0A8D8YJ65"/>
<dbReference type="InterPro" id="IPR013087">
    <property type="entry name" value="Znf_C2H2_type"/>
</dbReference>
<dbReference type="GO" id="GO:0048666">
    <property type="term" value="P:neuron development"/>
    <property type="evidence" value="ECO:0007669"/>
    <property type="project" value="UniProtKB-ARBA"/>
</dbReference>
<evidence type="ECO:0000256" key="2">
    <source>
        <dbReference type="ARBA" id="ARBA00023242"/>
    </source>
</evidence>
<feature type="compositionally biased region" description="Polar residues" evidence="4">
    <location>
        <begin position="192"/>
        <end position="214"/>
    </location>
</feature>
<dbReference type="SMART" id="SM00355">
    <property type="entry name" value="ZnF_C2H2"/>
    <property type="match status" value="2"/>
</dbReference>
<dbReference type="PROSITE" id="PS50157">
    <property type="entry name" value="ZINC_FINGER_C2H2_2"/>
    <property type="match status" value="2"/>
</dbReference>
<evidence type="ECO:0000256" key="4">
    <source>
        <dbReference type="SAM" id="MobiDB-lite"/>
    </source>
</evidence>
<proteinExistence type="predicted"/>
<accession>A0A8D8YJ65</accession>
<dbReference type="Gene3D" id="3.30.710.10">
    <property type="entry name" value="Potassium Channel Kv1.1, Chain A"/>
    <property type="match status" value="1"/>
</dbReference>
<comment type="subcellular location">
    <subcellularLocation>
        <location evidence="1">Nucleus</location>
    </subcellularLocation>
</comment>
<feature type="domain" description="C2H2-type" evidence="6">
    <location>
        <begin position="289"/>
        <end position="311"/>
    </location>
</feature>
<keyword evidence="3" id="KW-0862">Zinc</keyword>
<keyword evidence="2" id="KW-0539">Nucleus</keyword>
<dbReference type="Pfam" id="PF00096">
    <property type="entry name" value="zf-C2H2"/>
    <property type="match status" value="1"/>
</dbReference>